<reference evidence="1 2" key="1">
    <citation type="submission" date="2018-01" db="EMBL/GenBank/DDBJ databases">
        <title>Harnessing the power of phylogenomics to disentangle the directionality and signatures of interkingdom host jumping in the parasitic fungal genus Tolypocladium.</title>
        <authorList>
            <person name="Quandt C.A."/>
            <person name="Patterson W."/>
            <person name="Spatafora J.W."/>
        </authorList>
    </citation>
    <scope>NUCLEOTIDE SEQUENCE [LARGE SCALE GENOMIC DNA]</scope>
    <source>
        <strain evidence="1 2">NRBC 100945</strain>
    </source>
</reference>
<evidence type="ECO:0000313" key="2">
    <source>
        <dbReference type="Proteomes" id="UP000237481"/>
    </source>
</evidence>
<dbReference type="EMBL" id="PKSG01000350">
    <property type="protein sequence ID" value="POR36195.1"/>
    <property type="molecule type" value="Genomic_DNA"/>
</dbReference>
<protein>
    <recommendedName>
        <fullName evidence="3">N-acetyltransferase domain-containing protein</fullName>
    </recommendedName>
</protein>
<dbReference type="SUPFAM" id="SSF55729">
    <property type="entry name" value="Acyl-CoA N-acyltransferases (Nat)"/>
    <property type="match status" value="1"/>
</dbReference>
<gene>
    <name evidence="1" type="ORF">TPAR_03581</name>
</gene>
<dbReference type="OrthoDB" id="2326446at2759"/>
<dbReference type="Gene3D" id="3.40.630.30">
    <property type="match status" value="1"/>
</dbReference>
<evidence type="ECO:0008006" key="3">
    <source>
        <dbReference type="Google" id="ProtNLM"/>
    </source>
</evidence>
<evidence type="ECO:0000313" key="1">
    <source>
        <dbReference type="EMBL" id="POR36195.1"/>
    </source>
</evidence>
<dbReference type="Proteomes" id="UP000237481">
    <property type="component" value="Unassembled WGS sequence"/>
</dbReference>
<dbReference type="AlphaFoldDB" id="A0A2S4L199"/>
<proteinExistence type="predicted"/>
<sequence length="249" mass="28264">MGSRDAAVDAGKTYPRVEIIPWDPTDERQFQRLYDQRVACMWDFDSVAEWKDKMLGGQKIMYWIVLAEDAPRRETLLADHVKQFPKEREPLIDTATRLGQTERTPTKTPFLPIGHIAIEAFPERNVQFSLPATTYWVKSLYISWALQASGLGRSAMAQLERVAAASPFGSTCIALDTASRAFQLREDVMAALYDARGAPRPREMRTNEDWYRRQGYDVVARVEAMYDWVNPATGQSVAVPCVLMKKAVV</sequence>
<organism evidence="1 2">
    <name type="scientific">Tolypocladium paradoxum</name>
    <dbReference type="NCBI Taxonomy" id="94208"/>
    <lineage>
        <taxon>Eukaryota</taxon>
        <taxon>Fungi</taxon>
        <taxon>Dikarya</taxon>
        <taxon>Ascomycota</taxon>
        <taxon>Pezizomycotina</taxon>
        <taxon>Sordariomycetes</taxon>
        <taxon>Hypocreomycetidae</taxon>
        <taxon>Hypocreales</taxon>
        <taxon>Ophiocordycipitaceae</taxon>
        <taxon>Tolypocladium</taxon>
    </lineage>
</organism>
<comment type="caution">
    <text evidence="1">The sequence shown here is derived from an EMBL/GenBank/DDBJ whole genome shotgun (WGS) entry which is preliminary data.</text>
</comment>
<dbReference type="STRING" id="94208.A0A2S4L199"/>
<name>A0A2S4L199_9HYPO</name>
<accession>A0A2S4L199</accession>
<dbReference type="InterPro" id="IPR016181">
    <property type="entry name" value="Acyl_CoA_acyltransferase"/>
</dbReference>
<keyword evidence="2" id="KW-1185">Reference proteome</keyword>